<dbReference type="Proteomes" id="UP000784294">
    <property type="component" value="Unassembled WGS sequence"/>
</dbReference>
<feature type="compositionally biased region" description="Polar residues" evidence="1">
    <location>
        <begin position="352"/>
        <end position="361"/>
    </location>
</feature>
<keyword evidence="3" id="KW-1185">Reference proteome</keyword>
<gene>
    <name evidence="2" type="ORF">PXEA_LOCUS26494</name>
</gene>
<feature type="compositionally biased region" description="Low complexity" evidence="1">
    <location>
        <begin position="412"/>
        <end position="425"/>
    </location>
</feature>
<accession>A0A448XBR1</accession>
<feature type="region of interest" description="Disordered" evidence="1">
    <location>
        <begin position="409"/>
        <end position="460"/>
    </location>
</feature>
<sequence length="482" mass="51278">MHSRYQAMERLTENELLLKDSLVGGHRYSGSASAADPLERHSFILPSHQEDISSLSGAGGGSNISSGGQFFRRFFSLRQAQRRSHSLLSEPLSADKHICNHGATPGKADRWVGLGLNRGHFSQLPNSLHQHNSQLNSPNHRAYYLTVSANSRPHSQCRPRSPSKYSISGEAICSGSKRPSGHSNLDSSADAGLGTPSAHGGNFNVGGIEAGCDGHGAIVGPNIASSLGKGHRYITRRHAAQTVGSGSGRRNLAIGETIQESVEERDHVSQKTSAPKNAISEVASSLHNTRQSQDPQQFRQPQQQQLQLPISVSSTLSPSLPICTIATLSSLASGDDDTDRGRKPFNAPSLPLGSSSVTSPVHSPDTLKIRLTATAKPKSALNVTTVGKFQVAPVESPPDRLSPIERGAWIRPSASSSQLTPSTSSGKDGLCARNAFGYHNPPPETRTTPASRPTPTRSSELVAEVEQIFPGGAQDTTVFKTE</sequence>
<dbReference type="EMBL" id="CAAALY010245088">
    <property type="protein sequence ID" value="VEL33054.1"/>
    <property type="molecule type" value="Genomic_DNA"/>
</dbReference>
<name>A0A448XBR1_9PLAT</name>
<feature type="region of interest" description="Disordered" evidence="1">
    <location>
        <begin position="150"/>
        <end position="193"/>
    </location>
</feature>
<organism evidence="2 3">
    <name type="scientific">Protopolystoma xenopodis</name>
    <dbReference type="NCBI Taxonomy" id="117903"/>
    <lineage>
        <taxon>Eukaryota</taxon>
        <taxon>Metazoa</taxon>
        <taxon>Spiralia</taxon>
        <taxon>Lophotrochozoa</taxon>
        <taxon>Platyhelminthes</taxon>
        <taxon>Monogenea</taxon>
        <taxon>Polyopisthocotylea</taxon>
        <taxon>Polystomatidea</taxon>
        <taxon>Polystomatidae</taxon>
        <taxon>Protopolystoma</taxon>
    </lineage>
</organism>
<comment type="caution">
    <text evidence="2">The sequence shown here is derived from an EMBL/GenBank/DDBJ whole genome shotgun (WGS) entry which is preliminary data.</text>
</comment>
<evidence type="ECO:0000256" key="1">
    <source>
        <dbReference type="SAM" id="MobiDB-lite"/>
    </source>
</evidence>
<feature type="region of interest" description="Disordered" evidence="1">
    <location>
        <begin position="331"/>
        <end position="363"/>
    </location>
</feature>
<protein>
    <submittedName>
        <fullName evidence="2">Uncharacterized protein</fullName>
    </submittedName>
</protein>
<dbReference type="AlphaFoldDB" id="A0A448XBR1"/>
<feature type="compositionally biased region" description="Low complexity" evidence="1">
    <location>
        <begin position="291"/>
        <end position="306"/>
    </location>
</feature>
<evidence type="ECO:0000313" key="2">
    <source>
        <dbReference type="EMBL" id="VEL33054.1"/>
    </source>
</evidence>
<feature type="region of interest" description="Disordered" evidence="1">
    <location>
        <begin position="284"/>
        <end position="306"/>
    </location>
</feature>
<reference evidence="2" key="1">
    <citation type="submission" date="2018-11" db="EMBL/GenBank/DDBJ databases">
        <authorList>
            <consortium name="Pathogen Informatics"/>
        </authorList>
    </citation>
    <scope>NUCLEOTIDE SEQUENCE</scope>
</reference>
<feature type="compositionally biased region" description="Low complexity" evidence="1">
    <location>
        <begin position="445"/>
        <end position="460"/>
    </location>
</feature>
<evidence type="ECO:0000313" key="3">
    <source>
        <dbReference type="Proteomes" id="UP000784294"/>
    </source>
</evidence>
<proteinExistence type="predicted"/>